<dbReference type="GO" id="GO:0046512">
    <property type="term" value="P:sphingosine biosynthetic process"/>
    <property type="evidence" value="ECO:0007669"/>
    <property type="project" value="TreeGrafter"/>
</dbReference>
<keyword evidence="3" id="KW-0862">Zinc</keyword>
<feature type="transmembrane region" description="Helical" evidence="5">
    <location>
        <begin position="12"/>
        <end position="28"/>
    </location>
</feature>
<dbReference type="GO" id="GO:0042759">
    <property type="term" value="P:long-chain fatty acid biosynthetic process"/>
    <property type="evidence" value="ECO:0007669"/>
    <property type="project" value="TreeGrafter"/>
</dbReference>
<dbReference type="EMBL" id="JAUJYO010000007">
    <property type="protein sequence ID" value="KAK1312153.1"/>
    <property type="molecule type" value="Genomic_DNA"/>
</dbReference>
<dbReference type="Pfam" id="PF04734">
    <property type="entry name" value="Ceramidase_alk"/>
    <property type="match status" value="1"/>
</dbReference>
<dbReference type="GO" id="GO:0046872">
    <property type="term" value="F:metal ion binding"/>
    <property type="evidence" value="ECO:0007669"/>
    <property type="project" value="UniProtKB-KW"/>
</dbReference>
<keyword evidence="3" id="KW-0479">Metal-binding</keyword>
<dbReference type="InterPro" id="IPR031331">
    <property type="entry name" value="NEUT/ALK_ceramidase_C"/>
</dbReference>
<dbReference type="InterPro" id="IPR031329">
    <property type="entry name" value="NEUT/ALK_ceramidase_N"/>
</dbReference>
<feature type="domain" description="Neutral/alkaline non-lysosomal ceramidase N-terminal" evidence="6">
    <location>
        <begin position="40"/>
        <end position="607"/>
    </location>
</feature>
<keyword evidence="4" id="KW-0443">Lipid metabolism</keyword>
<accession>A0AAV9EH38</accession>
<keyword evidence="5" id="KW-1133">Transmembrane helix</keyword>
<dbReference type="GO" id="GO:0046514">
    <property type="term" value="P:ceramide catabolic process"/>
    <property type="evidence" value="ECO:0007669"/>
    <property type="project" value="InterPro"/>
</dbReference>
<dbReference type="GO" id="GO:0016020">
    <property type="term" value="C:membrane"/>
    <property type="evidence" value="ECO:0007669"/>
    <property type="project" value="GOC"/>
</dbReference>
<comment type="caution">
    <text evidence="8">The sequence shown here is derived from an EMBL/GenBank/DDBJ whole genome shotgun (WGS) entry which is preliminary data.</text>
</comment>
<keyword evidence="1 4" id="KW-0378">Hydrolase</keyword>
<dbReference type="PANTHER" id="PTHR12670:SF1">
    <property type="entry name" value="NEUTRAL CERAMIDASE"/>
    <property type="match status" value="1"/>
</dbReference>
<dbReference type="GO" id="GO:0017040">
    <property type="term" value="F:N-acylsphingosine amidohydrolase activity"/>
    <property type="evidence" value="ECO:0007669"/>
    <property type="project" value="UniProtKB-UniRule"/>
</dbReference>
<dbReference type="GO" id="GO:0005576">
    <property type="term" value="C:extracellular region"/>
    <property type="evidence" value="ECO:0007669"/>
    <property type="project" value="TreeGrafter"/>
</dbReference>
<evidence type="ECO:0000256" key="5">
    <source>
        <dbReference type="SAM" id="Phobius"/>
    </source>
</evidence>
<dbReference type="Pfam" id="PF17048">
    <property type="entry name" value="Ceramidse_alk_C"/>
    <property type="match status" value="1"/>
</dbReference>
<gene>
    <name evidence="8" type="ORF">QJS10_CPA07g00079</name>
</gene>
<keyword evidence="5" id="KW-0812">Transmembrane</keyword>
<dbReference type="PANTHER" id="PTHR12670">
    <property type="entry name" value="CERAMIDASE"/>
    <property type="match status" value="1"/>
</dbReference>
<dbReference type="InterPro" id="IPR006823">
    <property type="entry name" value="Ceramidase_alk"/>
</dbReference>
<proteinExistence type="inferred from homology"/>
<feature type="binding site" evidence="3">
    <location>
        <position position="240"/>
    </location>
    <ligand>
        <name>Zn(2+)</name>
        <dbReference type="ChEBI" id="CHEBI:29105"/>
    </ligand>
</feature>
<feature type="binding site" evidence="3">
    <location>
        <position position="578"/>
    </location>
    <ligand>
        <name>Zn(2+)</name>
        <dbReference type="ChEBI" id="CHEBI:29105"/>
    </ligand>
</feature>
<evidence type="ECO:0000256" key="1">
    <source>
        <dbReference type="ARBA" id="ARBA00022801"/>
    </source>
</evidence>
<keyword evidence="9" id="KW-1185">Reference proteome</keyword>
<reference evidence="8" key="1">
    <citation type="journal article" date="2023" name="Nat. Commun.">
        <title>Diploid and tetraploid genomes of Acorus and the evolution of monocots.</title>
        <authorList>
            <person name="Ma L."/>
            <person name="Liu K.W."/>
            <person name="Li Z."/>
            <person name="Hsiao Y.Y."/>
            <person name="Qi Y."/>
            <person name="Fu T."/>
            <person name="Tang G.D."/>
            <person name="Zhang D."/>
            <person name="Sun W.H."/>
            <person name="Liu D.K."/>
            <person name="Li Y."/>
            <person name="Chen G.Z."/>
            <person name="Liu X.D."/>
            <person name="Liao X.Y."/>
            <person name="Jiang Y.T."/>
            <person name="Yu X."/>
            <person name="Hao Y."/>
            <person name="Huang J."/>
            <person name="Zhao X.W."/>
            <person name="Ke S."/>
            <person name="Chen Y.Y."/>
            <person name="Wu W.L."/>
            <person name="Hsu J.L."/>
            <person name="Lin Y.F."/>
            <person name="Huang M.D."/>
            <person name="Li C.Y."/>
            <person name="Huang L."/>
            <person name="Wang Z.W."/>
            <person name="Zhao X."/>
            <person name="Zhong W.Y."/>
            <person name="Peng D.H."/>
            <person name="Ahmad S."/>
            <person name="Lan S."/>
            <person name="Zhang J.S."/>
            <person name="Tsai W.C."/>
            <person name="Van de Peer Y."/>
            <person name="Liu Z.J."/>
        </authorList>
    </citation>
    <scope>NUCLEOTIDE SEQUENCE</scope>
    <source>
        <strain evidence="8">CP</strain>
    </source>
</reference>
<sequence length="671" mass="73849">MDWSSHFHHRVHILWGIVWFLFLVPVFIQECSASDLTSNYLIGLGSYDITGPAADVNMMGYANINQTASGLHFRLRARAFIVAEPEGKRVVFVNLDACMASQLVTIKVFERLNARYGGLYTEQNVAISGIHTHAGPGGYLQYVVYIVTSLGFVRQSFDVIVDGIEKSIIQAHENLRPGTIFINKGELLDAGVNRSPNAYLNNPSEERSKYNYNVDKDMTLLKFVDDEWGPVGSFNWFATHGTSMSRTNSLISGDNKGAAARFMEDWYKQKHFSDGVGNPRRVSNIIPDLHDTNNQLLGLAASYQASGGRPVRRSLSAARRVRSSFREGDRPKFVSAFCQTNCGDVSPNVLGAFCIDTGLPCDFNHSTCNGKNELCYGRGPGYPDEFESTRIIGDRQFRKAVELFDSATEQLKGRIDYRHTHLDFSQIEVTVPSSGGGTQVVKTCPAAMGFAFAAGTTDGPGAFDFKQGDDQGNPFWRLVRDFLKTPGKEQVDCQHPKPILLDTGEMKLPYPWAPSVLPIQILRIGQLVILSVPGEFTTMSGRRLRDAVQTVLTSGGSGEFGSNIHVVIAGLTNTYSQYVTTFEEYQIQRYEGASTLYGPHTLSAYIQEFKRLASALLGGQDISPGPPPPDLLSKQISLLPPVVMDATPINIKFGDVSTDIPRTPHSGRATS</sequence>
<feature type="active site" description="Nucleophile" evidence="2">
    <location>
        <position position="346"/>
    </location>
</feature>
<name>A0AAV9EH38_ACOCL</name>
<organism evidence="8 9">
    <name type="scientific">Acorus calamus</name>
    <name type="common">Sweet flag</name>
    <dbReference type="NCBI Taxonomy" id="4465"/>
    <lineage>
        <taxon>Eukaryota</taxon>
        <taxon>Viridiplantae</taxon>
        <taxon>Streptophyta</taxon>
        <taxon>Embryophyta</taxon>
        <taxon>Tracheophyta</taxon>
        <taxon>Spermatophyta</taxon>
        <taxon>Magnoliopsida</taxon>
        <taxon>Liliopsida</taxon>
        <taxon>Acoraceae</taxon>
        <taxon>Acorus</taxon>
    </lineage>
</organism>
<comment type="cofactor">
    <cofactor evidence="3">
        <name>Zn(2+)</name>
        <dbReference type="ChEBI" id="CHEBI:29105"/>
    </cofactor>
    <text evidence="3">Binds 1 zinc ion per subunit.</text>
</comment>
<dbReference type="Proteomes" id="UP001180020">
    <property type="component" value="Unassembled WGS sequence"/>
</dbReference>
<keyword evidence="4" id="KW-0746">Sphingolipid metabolism</keyword>
<evidence type="ECO:0000313" key="8">
    <source>
        <dbReference type="EMBL" id="KAK1312153.1"/>
    </source>
</evidence>
<evidence type="ECO:0000259" key="6">
    <source>
        <dbReference type="Pfam" id="PF04734"/>
    </source>
</evidence>
<comment type="catalytic activity">
    <reaction evidence="4">
        <text>an N-acylsphing-4-enine + H2O = sphing-4-enine + a fatty acid</text>
        <dbReference type="Rhea" id="RHEA:20856"/>
        <dbReference type="ChEBI" id="CHEBI:15377"/>
        <dbReference type="ChEBI" id="CHEBI:28868"/>
        <dbReference type="ChEBI" id="CHEBI:52639"/>
        <dbReference type="ChEBI" id="CHEBI:57756"/>
        <dbReference type="EC" id="3.5.1.23"/>
    </reaction>
</comment>
<evidence type="ECO:0000259" key="7">
    <source>
        <dbReference type="Pfam" id="PF17048"/>
    </source>
</evidence>
<reference evidence="8" key="2">
    <citation type="submission" date="2023-06" db="EMBL/GenBank/DDBJ databases">
        <authorList>
            <person name="Ma L."/>
            <person name="Liu K.-W."/>
            <person name="Li Z."/>
            <person name="Hsiao Y.-Y."/>
            <person name="Qi Y."/>
            <person name="Fu T."/>
            <person name="Tang G."/>
            <person name="Zhang D."/>
            <person name="Sun W.-H."/>
            <person name="Liu D.-K."/>
            <person name="Li Y."/>
            <person name="Chen G.-Z."/>
            <person name="Liu X.-D."/>
            <person name="Liao X.-Y."/>
            <person name="Jiang Y.-T."/>
            <person name="Yu X."/>
            <person name="Hao Y."/>
            <person name="Huang J."/>
            <person name="Zhao X.-W."/>
            <person name="Ke S."/>
            <person name="Chen Y.-Y."/>
            <person name="Wu W.-L."/>
            <person name="Hsu J.-L."/>
            <person name="Lin Y.-F."/>
            <person name="Huang M.-D."/>
            <person name="Li C.-Y."/>
            <person name="Huang L."/>
            <person name="Wang Z.-W."/>
            <person name="Zhao X."/>
            <person name="Zhong W.-Y."/>
            <person name="Peng D.-H."/>
            <person name="Ahmad S."/>
            <person name="Lan S."/>
            <person name="Zhang J.-S."/>
            <person name="Tsai W.-C."/>
            <person name="Van De Peer Y."/>
            <person name="Liu Z.-J."/>
        </authorList>
    </citation>
    <scope>NUCLEOTIDE SEQUENCE</scope>
    <source>
        <strain evidence="8">CP</strain>
        <tissue evidence="8">Leaves</tissue>
    </source>
</reference>
<evidence type="ECO:0000256" key="2">
    <source>
        <dbReference type="PIRSR" id="PIRSR606823-1"/>
    </source>
</evidence>
<keyword evidence="5" id="KW-0472">Membrane</keyword>
<protein>
    <recommendedName>
        <fullName evidence="4">Neutral ceramidase</fullName>
        <ecNumber evidence="4">3.5.1.23</ecNumber>
    </recommendedName>
</protein>
<evidence type="ECO:0000313" key="9">
    <source>
        <dbReference type="Proteomes" id="UP001180020"/>
    </source>
</evidence>
<dbReference type="AlphaFoldDB" id="A0AAV9EH38"/>
<feature type="domain" description="Neutral/alkaline non-lysosomal ceramidase C-terminal" evidence="7">
    <location>
        <begin position="609"/>
        <end position="667"/>
    </location>
</feature>
<dbReference type="EC" id="3.5.1.23" evidence="4"/>
<evidence type="ECO:0000256" key="3">
    <source>
        <dbReference type="PIRSR" id="PIRSR606823-2"/>
    </source>
</evidence>
<feature type="binding site" evidence="3">
    <location>
        <position position="131"/>
    </location>
    <ligand>
        <name>Zn(2+)</name>
        <dbReference type="ChEBI" id="CHEBI:29105"/>
    </ligand>
</feature>
<feature type="binding site" evidence="3">
    <location>
        <position position="535"/>
    </location>
    <ligand>
        <name>Zn(2+)</name>
        <dbReference type="ChEBI" id="CHEBI:29105"/>
    </ligand>
</feature>
<comment type="similarity">
    <text evidence="4">Belongs to the neutral ceramidase family.</text>
</comment>
<evidence type="ECO:0000256" key="4">
    <source>
        <dbReference type="RuleBase" id="RU366019"/>
    </source>
</evidence>